<feature type="transmembrane region" description="Helical" evidence="6">
    <location>
        <begin position="408"/>
        <end position="425"/>
    </location>
</feature>
<dbReference type="InterPro" id="IPR002293">
    <property type="entry name" value="AA/rel_permease1"/>
</dbReference>
<evidence type="ECO:0000256" key="5">
    <source>
        <dbReference type="ARBA" id="ARBA00023136"/>
    </source>
</evidence>
<evidence type="ECO:0000313" key="7">
    <source>
        <dbReference type="EMBL" id="MBA0088564.1"/>
    </source>
</evidence>
<evidence type="ECO:0000256" key="4">
    <source>
        <dbReference type="ARBA" id="ARBA00022989"/>
    </source>
</evidence>
<keyword evidence="2" id="KW-1003">Cell membrane</keyword>
<feature type="transmembrane region" description="Helical" evidence="6">
    <location>
        <begin position="102"/>
        <end position="125"/>
    </location>
</feature>
<name>A0A7V8NW21_9BACT</name>
<dbReference type="PANTHER" id="PTHR42770">
    <property type="entry name" value="AMINO ACID TRANSPORTER-RELATED"/>
    <property type="match status" value="1"/>
</dbReference>
<proteinExistence type="predicted"/>
<dbReference type="PANTHER" id="PTHR42770:SF7">
    <property type="entry name" value="MEMBRANE PROTEIN"/>
    <property type="match status" value="1"/>
</dbReference>
<evidence type="ECO:0000256" key="2">
    <source>
        <dbReference type="ARBA" id="ARBA00022475"/>
    </source>
</evidence>
<keyword evidence="8" id="KW-1185">Reference proteome</keyword>
<feature type="transmembrane region" description="Helical" evidence="6">
    <location>
        <begin position="28"/>
        <end position="51"/>
    </location>
</feature>
<comment type="subcellular location">
    <subcellularLocation>
        <location evidence="1">Cell membrane</location>
        <topology evidence="1">Multi-pass membrane protein</topology>
    </subcellularLocation>
</comment>
<feature type="transmembrane region" description="Helical" evidence="6">
    <location>
        <begin position="270"/>
        <end position="297"/>
    </location>
</feature>
<dbReference type="Pfam" id="PF13520">
    <property type="entry name" value="AA_permease_2"/>
    <property type="match status" value="1"/>
</dbReference>
<dbReference type="GO" id="GO:0022857">
    <property type="term" value="F:transmembrane transporter activity"/>
    <property type="evidence" value="ECO:0007669"/>
    <property type="project" value="InterPro"/>
</dbReference>
<protein>
    <submittedName>
        <fullName evidence="7">APC family permease</fullName>
    </submittedName>
</protein>
<evidence type="ECO:0000313" key="8">
    <source>
        <dbReference type="Proteomes" id="UP000567293"/>
    </source>
</evidence>
<feature type="transmembrane region" description="Helical" evidence="6">
    <location>
        <begin position="137"/>
        <end position="159"/>
    </location>
</feature>
<reference evidence="7" key="1">
    <citation type="submission" date="2020-06" db="EMBL/GenBank/DDBJ databases">
        <title>Legume-microbial interactions unlock mineral nutrients during tropical forest succession.</title>
        <authorList>
            <person name="Epihov D.Z."/>
        </authorList>
    </citation>
    <scope>NUCLEOTIDE SEQUENCE [LARGE SCALE GENOMIC DNA]</scope>
    <source>
        <strain evidence="7">Pan2503</strain>
    </source>
</reference>
<dbReference type="Gene3D" id="1.20.1740.10">
    <property type="entry name" value="Amino acid/polyamine transporter I"/>
    <property type="match status" value="1"/>
</dbReference>
<evidence type="ECO:0000256" key="3">
    <source>
        <dbReference type="ARBA" id="ARBA00022692"/>
    </source>
</evidence>
<keyword evidence="4 6" id="KW-1133">Transmembrane helix</keyword>
<gene>
    <name evidence="7" type="ORF">HRJ53_26555</name>
</gene>
<feature type="transmembrane region" description="Helical" evidence="6">
    <location>
        <begin position="318"/>
        <end position="338"/>
    </location>
</feature>
<feature type="transmembrane region" description="Helical" evidence="6">
    <location>
        <begin position="344"/>
        <end position="367"/>
    </location>
</feature>
<evidence type="ECO:0000256" key="1">
    <source>
        <dbReference type="ARBA" id="ARBA00004651"/>
    </source>
</evidence>
<feature type="transmembrane region" description="Helical" evidence="6">
    <location>
        <begin position="379"/>
        <end position="402"/>
    </location>
</feature>
<sequence>MAAAIGNTIAAGIVYTPGDVAKQLPNGWLFLGIWILGGLYALCGAPSMAELGAAIPRSGGQYNFSRRALGDYAGFIVGWSDWLSTCGTAAAVAIVISDYSGHLFAILSGHVQSLSVAIIAGFGVLQWRGIRWGSGAQLLTAAVKTAAFIILVAAAFLLGGPAHKAAIEPGLAAPPLSSGWPLTIAVMLGLQAVIYTVDGWDGIIYFGEEVRDPGRDIPRAIFGSVFSIMGIYLLLNLIALYIVPMNEIAGNTFVLGTVANRVFGSLGDPIIRSIMVISMLSCLNANQLFCTRTLYAMSCDGLFFRSASSVNTGGTPTVSLLLSTIVGVLFLVISFLGGDAFQRITAMLSFFFVANYTLSYASVLVLRKREPEMARPYRAWGYPWLTGVALAASVLFLIGSIVTDQKNAPLALGMLILSYPVFRLMKFASGRASTTAKPNAA</sequence>
<dbReference type="InterPro" id="IPR050367">
    <property type="entry name" value="APC_superfamily"/>
</dbReference>
<feature type="transmembrane region" description="Helical" evidence="6">
    <location>
        <begin position="221"/>
        <end position="243"/>
    </location>
</feature>
<dbReference type="PIRSF" id="PIRSF006060">
    <property type="entry name" value="AA_transporter"/>
    <property type="match status" value="1"/>
</dbReference>
<comment type="caution">
    <text evidence="7">The sequence shown here is derived from an EMBL/GenBank/DDBJ whole genome shotgun (WGS) entry which is preliminary data.</text>
</comment>
<dbReference type="Proteomes" id="UP000567293">
    <property type="component" value="Unassembled WGS sequence"/>
</dbReference>
<keyword evidence="3 6" id="KW-0812">Transmembrane</keyword>
<feature type="transmembrane region" description="Helical" evidence="6">
    <location>
        <begin position="179"/>
        <end position="200"/>
    </location>
</feature>
<feature type="transmembrane region" description="Helical" evidence="6">
    <location>
        <begin position="72"/>
        <end position="96"/>
    </location>
</feature>
<dbReference type="EMBL" id="JACDQQ010002564">
    <property type="protein sequence ID" value="MBA0088564.1"/>
    <property type="molecule type" value="Genomic_DNA"/>
</dbReference>
<accession>A0A7V8NW21</accession>
<keyword evidence="5 6" id="KW-0472">Membrane</keyword>
<dbReference type="GO" id="GO:0005886">
    <property type="term" value="C:plasma membrane"/>
    <property type="evidence" value="ECO:0007669"/>
    <property type="project" value="UniProtKB-SubCell"/>
</dbReference>
<organism evidence="7 8">
    <name type="scientific">Candidatus Acidiferrum panamense</name>
    <dbReference type="NCBI Taxonomy" id="2741543"/>
    <lineage>
        <taxon>Bacteria</taxon>
        <taxon>Pseudomonadati</taxon>
        <taxon>Acidobacteriota</taxon>
        <taxon>Terriglobia</taxon>
        <taxon>Candidatus Acidiferrales</taxon>
        <taxon>Candidatus Acidiferrum</taxon>
    </lineage>
</organism>
<dbReference type="AlphaFoldDB" id="A0A7V8NW21"/>
<evidence type="ECO:0000256" key="6">
    <source>
        <dbReference type="SAM" id="Phobius"/>
    </source>
</evidence>